<dbReference type="Gene3D" id="1.20.5.170">
    <property type="match status" value="1"/>
</dbReference>
<evidence type="ECO:0000313" key="2">
    <source>
        <dbReference type="EMBL" id="KAJ3089790.1"/>
    </source>
</evidence>
<evidence type="ECO:0000256" key="1">
    <source>
        <dbReference type="SAM" id="MobiDB-lite"/>
    </source>
</evidence>
<dbReference type="SUPFAM" id="SSF57959">
    <property type="entry name" value="Leucine zipper domain"/>
    <property type="match status" value="1"/>
</dbReference>
<feature type="region of interest" description="Disordered" evidence="1">
    <location>
        <begin position="1"/>
        <end position="41"/>
    </location>
</feature>
<name>A0AAD5XAN9_9FUNG</name>
<dbReference type="AlphaFoldDB" id="A0AAD5XAN9"/>
<dbReference type="GO" id="GO:0003700">
    <property type="term" value="F:DNA-binding transcription factor activity"/>
    <property type="evidence" value="ECO:0007669"/>
    <property type="project" value="InterPro"/>
</dbReference>
<reference evidence="2" key="1">
    <citation type="submission" date="2020-05" db="EMBL/GenBank/DDBJ databases">
        <title>Phylogenomic resolution of chytrid fungi.</title>
        <authorList>
            <person name="Stajich J.E."/>
            <person name="Amses K."/>
            <person name="Simmons R."/>
            <person name="Seto K."/>
            <person name="Myers J."/>
            <person name="Bonds A."/>
            <person name="Quandt C.A."/>
            <person name="Barry K."/>
            <person name="Liu P."/>
            <person name="Grigoriev I."/>
            <person name="Longcore J.E."/>
            <person name="James T.Y."/>
        </authorList>
    </citation>
    <scope>NUCLEOTIDE SEQUENCE</scope>
    <source>
        <strain evidence="2">JEL0513</strain>
    </source>
</reference>
<dbReference type="EMBL" id="JADGJH010003621">
    <property type="protein sequence ID" value="KAJ3089790.1"/>
    <property type="molecule type" value="Genomic_DNA"/>
</dbReference>
<feature type="non-terminal residue" evidence="2">
    <location>
        <position position="326"/>
    </location>
</feature>
<organism evidence="2 3">
    <name type="scientific">Physocladia obscura</name>
    <dbReference type="NCBI Taxonomy" id="109957"/>
    <lineage>
        <taxon>Eukaryota</taxon>
        <taxon>Fungi</taxon>
        <taxon>Fungi incertae sedis</taxon>
        <taxon>Chytridiomycota</taxon>
        <taxon>Chytridiomycota incertae sedis</taxon>
        <taxon>Chytridiomycetes</taxon>
        <taxon>Chytridiales</taxon>
        <taxon>Chytriomycetaceae</taxon>
        <taxon>Physocladia</taxon>
    </lineage>
</organism>
<protein>
    <recommendedName>
        <fullName evidence="4">BZIP domain-containing protein</fullName>
    </recommendedName>
</protein>
<sequence length="326" mass="37427">MQQPTKPTELAAHEATSLLPTVRKVKSQRKYEPHNGRGRKKLAELSPTARAQQMRDAQRALRARKFEYVTNLELKVSRLTEQVSVLQQQLLHYKAFAPREHLFSVTNLTPDSDNSNVSEVNDQIESGSSIDINPISIESVQSDTVMRGISNSTDFLKTVWVSAEQLYGPVEIEPFKERMNALESLKDSNVVNRSFDLFVALSRATETGVARTLQLKKIREHAKLMNKCGVLDSMKLAEIESEFEEKYFRYNARFREICANPNYDPMVDPIVGESKITRQVSNFRESLRKIPSLKKSFDKIDHFCYFWAIKLDGKFSTDDMFYMANL</sequence>
<evidence type="ECO:0000313" key="3">
    <source>
        <dbReference type="Proteomes" id="UP001211907"/>
    </source>
</evidence>
<keyword evidence="3" id="KW-1185">Reference proteome</keyword>
<dbReference type="Proteomes" id="UP001211907">
    <property type="component" value="Unassembled WGS sequence"/>
</dbReference>
<gene>
    <name evidence="2" type="ORF">HK100_007656</name>
</gene>
<proteinExistence type="predicted"/>
<evidence type="ECO:0008006" key="4">
    <source>
        <dbReference type="Google" id="ProtNLM"/>
    </source>
</evidence>
<dbReference type="InterPro" id="IPR046347">
    <property type="entry name" value="bZIP_sf"/>
</dbReference>
<comment type="caution">
    <text evidence="2">The sequence shown here is derived from an EMBL/GenBank/DDBJ whole genome shotgun (WGS) entry which is preliminary data.</text>
</comment>
<accession>A0AAD5XAN9</accession>
<dbReference type="CDD" id="cd14688">
    <property type="entry name" value="bZIP_YAP"/>
    <property type="match status" value="1"/>
</dbReference>